<keyword evidence="7" id="KW-0732">Signal</keyword>
<feature type="transmembrane region" description="Helical" evidence="6">
    <location>
        <begin position="116"/>
        <end position="134"/>
    </location>
</feature>
<feature type="compositionally biased region" description="Gly residues" evidence="5">
    <location>
        <begin position="470"/>
        <end position="479"/>
    </location>
</feature>
<keyword evidence="4 6" id="KW-0472">Membrane</keyword>
<evidence type="ECO:0000256" key="7">
    <source>
        <dbReference type="SAM" id="SignalP"/>
    </source>
</evidence>
<organism evidence="8 9">
    <name type="scientific">Acidithiobacillus sulfurivorans</name>
    <dbReference type="NCBI Taxonomy" id="1958756"/>
    <lineage>
        <taxon>Bacteria</taxon>
        <taxon>Pseudomonadati</taxon>
        <taxon>Pseudomonadota</taxon>
        <taxon>Acidithiobacillia</taxon>
        <taxon>Acidithiobacillales</taxon>
        <taxon>Acidithiobacillaceae</taxon>
        <taxon>Acidithiobacillus</taxon>
    </lineage>
</organism>
<feature type="transmembrane region" description="Helical" evidence="6">
    <location>
        <begin position="189"/>
        <end position="211"/>
    </location>
</feature>
<evidence type="ECO:0000256" key="2">
    <source>
        <dbReference type="ARBA" id="ARBA00022692"/>
    </source>
</evidence>
<evidence type="ECO:0000256" key="6">
    <source>
        <dbReference type="SAM" id="Phobius"/>
    </source>
</evidence>
<dbReference type="Proteomes" id="UP000755654">
    <property type="component" value="Unassembled WGS sequence"/>
</dbReference>
<dbReference type="EMBL" id="JAAOMP010000077">
    <property type="protein sequence ID" value="MBU2759944.1"/>
    <property type="molecule type" value="Genomic_DNA"/>
</dbReference>
<dbReference type="InterPro" id="IPR014150">
    <property type="entry name" value="Conjugal_tfr_TrbL"/>
</dbReference>
<dbReference type="RefSeq" id="WP_215883607.1">
    <property type="nucleotide sequence ID" value="NZ_JAAOMP010000077.1"/>
</dbReference>
<feature type="compositionally biased region" description="Low complexity" evidence="5">
    <location>
        <begin position="430"/>
        <end position="450"/>
    </location>
</feature>
<feature type="region of interest" description="Disordered" evidence="5">
    <location>
        <begin position="383"/>
        <end position="648"/>
    </location>
</feature>
<accession>A0ABS5ZXM1</accession>
<evidence type="ECO:0000313" key="9">
    <source>
        <dbReference type="Proteomes" id="UP000755654"/>
    </source>
</evidence>
<proteinExistence type="predicted"/>
<evidence type="ECO:0000256" key="5">
    <source>
        <dbReference type="SAM" id="MobiDB-lite"/>
    </source>
</evidence>
<keyword evidence="2 6" id="KW-0812">Transmembrane</keyword>
<dbReference type="NCBIfam" id="TIGR02783">
    <property type="entry name" value="TrbL_P"/>
    <property type="match status" value="1"/>
</dbReference>
<comment type="caution">
    <text evidence="8">The sequence shown here is derived from an EMBL/GenBank/DDBJ whole genome shotgun (WGS) entry which is preliminary data.</text>
</comment>
<gene>
    <name evidence="8" type="primary">trbL</name>
    <name evidence="8" type="ORF">HAP95_07225</name>
</gene>
<dbReference type="InterPro" id="IPR007688">
    <property type="entry name" value="Conjugal_tfr_TrbL/VirB6"/>
</dbReference>
<keyword evidence="9" id="KW-1185">Reference proteome</keyword>
<feature type="transmembrane region" description="Helical" evidence="6">
    <location>
        <begin position="282"/>
        <end position="299"/>
    </location>
</feature>
<evidence type="ECO:0000256" key="4">
    <source>
        <dbReference type="ARBA" id="ARBA00023136"/>
    </source>
</evidence>
<sequence>MRKSWLLPLFMVMLFLVPDVAMAGTGMGALTTVQSDLQTAISGWESPLQAAAKNLFFAFAAIEIAILAMNHGLNRKGHEDLFGSLIKKVVTLGFFLTCINEAAVWIPAIINGLEGGVTALGVTVATPSTIAGFAEKAFLGILLSPIHAAAKNASSILSDIVNMDWGSAFSAASNFFAASNPTALLGETILTFVLGLLTAISILMLALELLMVTLESYLVMAFGVIVLAGGGLRYTSKYVSSYFDYAVNVGFRLLLINAIAYLVMNSLVPLMTTMMENVNNPFQMGFQMLALGAIIALLPKKASSIATSILTGSSSFSGGELAKGMATAGVGAAAIAAAPVALAAAGGAAAGAGAFSAAAGSAGGSGGALMGATEAAQAGGAAAQGGAGSMSAGMGSSGGGAGSMESASMKSVPTPDAKGMEHMRASVQKPSASGSSTSSKSSDAPSSSGATGTGSAGSSAPAGSAPSAGSEGGSSGGGESPVAEAAEAAGVAGLTAEAAAQGTSAAQGGASAAKATPGASSASTSAPAAQGTPAAQASGPAASTAGSSAPAGSAPSAGSPSAGPSQAAGPSPSAGPSGGPAGDSSASGVGESSGAGESAPSESPSGSLPPIDASPVPAPSPNEQTELLRQMRDSMAQQNRPKTAVERGKEYLDFGKGKVDKIADEHSGGGVSGSKLDFKHMDD</sequence>
<keyword evidence="3 6" id="KW-1133">Transmembrane helix</keyword>
<name>A0ABS5ZXM1_9PROT</name>
<comment type="subcellular location">
    <subcellularLocation>
        <location evidence="1">Membrane</location>
        <topology evidence="1">Multi-pass membrane protein</topology>
    </subcellularLocation>
</comment>
<feature type="chain" id="PRO_5045210656" evidence="7">
    <location>
        <begin position="24"/>
        <end position="683"/>
    </location>
</feature>
<feature type="transmembrane region" description="Helical" evidence="6">
    <location>
        <begin position="51"/>
        <end position="69"/>
    </location>
</feature>
<dbReference type="Pfam" id="PF04610">
    <property type="entry name" value="TrbL"/>
    <property type="match status" value="1"/>
</dbReference>
<feature type="region of interest" description="Disordered" evidence="5">
    <location>
        <begin position="661"/>
        <end position="683"/>
    </location>
</feature>
<feature type="signal peptide" evidence="7">
    <location>
        <begin position="1"/>
        <end position="23"/>
    </location>
</feature>
<feature type="transmembrane region" description="Helical" evidence="6">
    <location>
        <begin position="217"/>
        <end position="235"/>
    </location>
</feature>
<evidence type="ECO:0000313" key="8">
    <source>
        <dbReference type="EMBL" id="MBU2759944.1"/>
    </source>
</evidence>
<reference evidence="8 9" key="1">
    <citation type="journal article" date="2021" name="ISME J.">
        <title>Genomic evolution of the class Acidithiobacillia: deep-branching Proteobacteria living in extreme acidic conditions.</title>
        <authorList>
            <person name="Moya-Beltran A."/>
            <person name="Beard S."/>
            <person name="Rojas-Villalobos C."/>
            <person name="Issotta F."/>
            <person name="Gallardo Y."/>
            <person name="Ulloa R."/>
            <person name="Giaveno A."/>
            <person name="Degli Esposti M."/>
            <person name="Johnson D.B."/>
            <person name="Quatrini R."/>
        </authorList>
    </citation>
    <scope>NUCLEOTIDE SEQUENCE [LARGE SCALE GENOMIC DNA]</scope>
    <source>
        <strain evidence="8 9">RW2</strain>
    </source>
</reference>
<protein>
    <submittedName>
        <fullName evidence="8">P-type conjugative transfer protein TrbL</fullName>
    </submittedName>
</protein>
<feature type="compositionally biased region" description="Low complexity" evidence="5">
    <location>
        <begin position="582"/>
        <end position="610"/>
    </location>
</feature>
<evidence type="ECO:0000256" key="3">
    <source>
        <dbReference type="ARBA" id="ARBA00022989"/>
    </source>
</evidence>
<feature type="compositionally biased region" description="Low complexity" evidence="5">
    <location>
        <begin position="456"/>
        <end position="469"/>
    </location>
</feature>
<feature type="compositionally biased region" description="Low complexity" evidence="5">
    <location>
        <begin position="480"/>
        <end position="575"/>
    </location>
</feature>
<evidence type="ECO:0000256" key="1">
    <source>
        <dbReference type="ARBA" id="ARBA00004141"/>
    </source>
</evidence>
<feature type="transmembrane region" description="Helical" evidence="6">
    <location>
        <begin position="89"/>
        <end position="110"/>
    </location>
</feature>